<dbReference type="GO" id="GO:0006865">
    <property type="term" value="P:amino acid transport"/>
    <property type="evidence" value="ECO:0007669"/>
    <property type="project" value="UniProtKB-KW"/>
</dbReference>
<comment type="similarity">
    <text evidence="8">Belongs to the binding-protein-dependent transport system permease family. LivHM subfamily.</text>
</comment>
<evidence type="ECO:0000256" key="4">
    <source>
        <dbReference type="ARBA" id="ARBA00022692"/>
    </source>
</evidence>
<dbReference type="GO" id="GO:0022857">
    <property type="term" value="F:transmembrane transporter activity"/>
    <property type="evidence" value="ECO:0007669"/>
    <property type="project" value="InterPro"/>
</dbReference>
<dbReference type="PANTHER" id="PTHR11795">
    <property type="entry name" value="BRANCHED-CHAIN AMINO ACID TRANSPORT SYSTEM PERMEASE PROTEIN LIVH"/>
    <property type="match status" value="1"/>
</dbReference>
<dbReference type="RefSeq" id="WP_073476944.1">
    <property type="nucleotide sequence ID" value="NZ_FQZU01000019.1"/>
</dbReference>
<feature type="transmembrane region" description="Helical" evidence="9">
    <location>
        <begin position="15"/>
        <end position="36"/>
    </location>
</feature>
<dbReference type="GO" id="GO:0005886">
    <property type="term" value="C:plasma membrane"/>
    <property type="evidence" value="ECO:0007669"/>
    <property type="project" value="UniProtKB-SubCell"/>
</dbReference>
<evidence type="ECO:0000313" key="11">
    <source>
        <dbReference type="Proteomes" id="UP000183994"/>
    </source>
</evidence>
<proteinExistence type="inferred from homology"/>
<feature type="transmembrane region" description="Helical" evidence="9">
    <location>
        <begin position="56"/>
        <end position="78"/>
    </location>
</feature>
<feature type="transmembrane region" description="Helical" evidence="9">
    <location>
        <begin position="213"/>
        <end position="231"/>
    </location>
</feature>
<keyword evidence="6 9" id="KW-1133">Transmembrane helix</keyword>
<dbReference type="Proteomes" id="UP000183994">
    <property type="component" value="Unassembled WGS sequence"/>
</dbReference>
<sequence>MLVDILIDGLIKGSVYALLAIGFSLVLGVARIINIAHTALYMTSAYLIYVGTKIMGLPAILCMVTAIFLTILLGLLIYNFFIRPIQEHEAAMLISTIAVGMMLQEVFLMIFGGHYLGVEPLIGGYATIMGVRVTNQHLLALGLAIIVLVSVRFFLMKTRTGLAIRSTANDREVANLMGMNVTGVAFVTMAVSVGLASIAGAIVVPLVTVEPTMWMHPLIMMLAIVVLGGLGSIEGSFVGAYILGFAESLVVFLLPNGSFLKDAVALTIMILVLLVRPEGLFGVSFEEER</sequence>
<dbReference type="InterPro" id="IPR052157">
    <property type="entry name" value="BCAA_transport_permease"/>
</dbReference>
<evidence type="ECO:0000256" key="9">
    <source>
        <dbReference type="SAM" id="Phobius"/>
    </source>
</evidence>
<reference evidence="11" key="1">
    <citation type="submission" date="2016-11" db="EMBL/GenBank/DDBJ databases">
        <authorList>
            <person name="Varghese N."/>
            <person name="Submissions S."/>
        </authorList>
    </citation>
    <scope>NUCLEOTIDE SEQUENCE [LARGE SCALE GENOMIC DNA]</scope>
    <source>
        <strain evidence="11">DSM 16219</strain>
    </source>
</reference>
<evidence type="ECO:0000256" key="3">
    <source>
        <dbReference type="ARBA" id="ARBA00022475"/>
    </source>
</evidence>
<evidence type="ECO:0000256" key="7">
    <source>
        <dbReference type="ARBA" id="ARBA00023136"/>
    </source>
</evidence>
<feature type="transmembrane region" description="Helical" evidence="9">
    <location>
        <begin position="176"/>
        <end position="207"/>
    </location>
</feature>
<evidence type="ECO:0000256" key="8">
    <source>
        <dbReference type="ARBA" id="ARBA00037998"/>
    </source>
</evidence>
<accession>A0A1M6Q450</accession>
<evidence type="ECO:0000256" key="5">
    <source>
        <dbReference type="ARBA" id="ARBA00022970"/>
    </source>
</evidence>
<dbReference type="Pfam" id="PF02653">
    <property type="entry name" value="BPD_transp_2"/>
    <property type="match status" value="1"/>
</dbReference>
<dbReference type="InterPro" id="IPR001851">
    <property type="entry name" value="ABC_transp_permease"/>
</dbReference>
<keyword evidence="4 9" id="KW-0812">Transmembrane</keyword>
<keyword evidence="3" id="KW-1003">Cell membrane</keyword>
<keyword evidence="2" id="KW-0813">Transport</keyword>
<evidence type="ECO:0000256" key="1">
    <source>
        <dbReference type="ARBA" id="ARBA00004651"/>
    </source>
</evidence>
<feature type="transmembrane region" description="Helical" evidence="9">
    <location>
        <begin position="263"/>
        <end position="285"/>
    </location>
</feature>
<dbReference type="OrthoDB" id="32289at2"/>
<feature type="transmembrane region" description="Helical" evidence="9">
    <location>
        <begin position="238"/>
        <end position="257"/>
    </location>
</feature>
<protein>
    <submittedName>
        <fullName evidence="10">Amino acid/amide ABC transporter membrane protein 1, HAAT family</fullName>
    </submittedName>
</protein>
<dbReference type="STRING" id="1121393.SAMN02745216_02954"/>
<name>A0A1M6Q450_9BACT</name>
<evidence type="ECO:0000256" key="6">
    <source>
        <dbReference type="ARBA" id="ARBA00022989"/>
    </source>
</evidence>
<keyword evidence="11" id="KW-1185">Reference proteome</keyword>
<comment type="subcellular location">
    <subcellularLocation>
        <location evidence="1">Cell membrane</location>
        <topology evidence="1">Multi-pass membrane protein</topology>
    </subcellularLocation>
</comment>
<gene>
    <name evidence="10" type="ORF">SAMN02745216_02954</name>
</gene>
<keyword evidence="7 9" id="KW-0472">Membrane</keyword>
<feature type="transmembrane region" description="Helical" evidence="9">
    <location>
        <begin position="136"/>
        <end position="155"/>
    </location>
</feature>
<dbReference type="CDD" id="cd06582">
    <property type="entry name" value="TM_PBP1_LivH_like"/>
    <property type="match status" value="1"/>
</dbReference>
<organism evidence="10 11">
    <name type="scientific">Desulfatibacillum alkenivorans DSM 16219</name>
    <dbReference type="NCBI Taxonomy" id="1121393"/>
    <lineage>
        <taxon>Bacteria</taxon>
        <taxon>Pseudomonadati</taxon>
        <taxon>Thermodesulfobacteriota</taxon>
        <taxon>Desulfobacteria</taxon>
        <taxon>Desulfobacterales</taxon>
        <taxon>Desulfatibacillaceae</taxon>
        <taxon>Desulfatibacillum</taxon>
    </lineage>
</organism>
<evidence type="ECO:0000256" key="2">
    <source>
        <dbReference type="ARBA" id="ARBA00022448"/>
    </source>
</evidence>
<dbReference type="PANTHER" id="PTHR11795:SF452">
    <property type="entry name" value="ABC TRANSPORTER PERMEASE PROTEIN"/>
    <property type="match status" value="1"/>
</dbReference>
<dbReference type="EMBL" id="FQZU01000019">
    <property type="protein sequence ID" value="SHK14897.1"/>
    <property type="molecule type" value="Genomic_DNA"/>
</dbReference>
<feature type="transmembrane region" description="Helical" evidence="9">
    <location>
        <begin position="90"/>
        <end position="116"/>
    </location>
</feature>
<keyword evidence="5" id="KW-0029">Amino-acid transport</keyword>
<dbReference type="AlphaFoldDB" id="A0A1M6Q450"/>
<evidence type="ECO:0000313" key="10">
    <source>
        <dbReference type="EMBL" id="SHK14897.1"/>
    </source>
</evidence>